<dbReference type="Proteomes" id="UP001558613">
    <property type="component" value="Unassembled WGS sequence"/>
</dbReference>
<accession>A0ABR3LSV7</accession>
<sequence length="84" mass="8614">MDSNGIPWILGEQGRCFRIFTDLNGVTNAIFAGIPGREIRGCDLLGCTFCIIGGTGKAAEAAPFDGACVGSGGLVLPLALIQQS</sequence>
<protein>
    <submittedName>
        <fullName evidence="1">Uncharacterized protein</fullName>
    </submittedName>
</protein>
<proteinExistence type="predicted"/>
<organism evidence="1 2">
    <name type="scientific">Cirrhinus molitorella</name>
    <name type="common">mud carp</name>
    <dbReference type="NCBI Taxonomy" id="172907"/>
    <lineage>
        <taxon>Eukaryota</taxon>
        <taxon>Metazoa</taxon>
        <taxon>Chordata</taxon>
        <taxon>Craniata</taxon>
        <taxon>Vertebrata</taxon>
        <taxon>Euteleostomi</taxon>
        <taxon>Actinopterygii</taxon>
        <taxon>Neopterygii</taxon>
        <taxon>Teleostei</taxon>
        <taxon>Ostariophysi</taxon>
        <taxon>Cypriniformes</taxon>
        <taxon>Cyprinidae</taxon>
        <taxon>Labeoninae</taxon>
        <taxon>Labeonini</taxon>
        <taxon>Cirrhinus</taxon>
    </lineage>
</organism>
<evidence type="ECO:0000313" key="1">
    <source>
        <dbReference type="EMBL" id="KAL1255964.1"/>
    </source>
</evidence>
<reference evidence="1 2" key="1">
    <citation type="submission" date="2023-09" db="EMBL/GenBank/DDBJ databases">
        <authorList>
            <person name="Wang M."/>
        </authorList>
    </citation>
    <scope>NUCLEOTIDE SEQUENCE [LARGE SCALE GENOMIC DNA]</scope>
    <source>
        <strain evidence="1">GT-2023</strain>
        <tissue evidence="1">Liver</tissue>
    </source>
</reference>
<comment type="caution">
    <text evidence="1">The sequence shown here is derived from an EMBL/GenBank/DDBJ whole genome shotgun (WGS) entry which is preliminary data.</text>
</comment>
<gene>
    <name evidence="1" type="ORF">QQF64_014025</name>
</gene>
<evidence type="ECO:0000313" key="2">
    <source>
        <dbReference type="Proteomes" id="UP001558613"/>
    </source>
</evidence>
<keyword evidence="2" id="KW-1185">Reference proteome</keyword>
<dbReference type="EMBL" id="JAYMGO010000019">
    <property type="protein sequence ID" value="KAL1255964.1"/>
    <property type="molecule type" value="Genomic_DNA"/>
</dbReference>
<name>A0ABR3LSV7_9TELE</name>